<keyword evidence="2" id="KW-0217">Developmental protein</keyword>
<dbReference type="InterPro" id="IPR013783">
    <property type="entry name" value="Ig-like_fold"/>
</dbReference>
<dbReference type="PANTHER" id="PTHR11841">
    <property type="entry name" value="REELIN"/>
    <property type="match status" value="1"/>
</dbReference>
<keyword evidence="4" id="KW-0272">Extracellular matrix</keyword>
<dbReference type="InterPro" id="IPR049419">
    <property type="entry name" value="Reelin_subrepeat-B"/>
</dbReference>
<dbReference type="RefSeq" id="WP_144331746.1">
    <property type="nucleotide sequence ID" value="NZ_VLPL01000001.1"/>
</dbReference>
<keyword evidence="8" id="KW-0720">Serine protease</keyword>
<dbReference type="GO" id="GO:0070325">
    <property type="term" value="F:lipoprotein particle receptor binding"/>
    <property type="evidence" value="ECO:0007669"/>
    <property type="project" value="InterPro"/>
</dbReference>
<keyword evidence="3" id="KW-0964">Secreted</keyword>
<name>A0A556N7Y0_9FLAO</name>
<keyword evidence="7" id="KW-0378">Hydrolase</keyword>
<evidence type="ECO:0000256" key="6">
    <source>
        <dbReference type="ARBA" id="ARBA00022723"/>
    </source>
</evidence>
<evidence type="ECO:0000256" key="9">
    <source>
        <dbReference type="ARBA" id="ARBA00022833"/>
    </source>
</evidence>
<evidence type="ECO:0000256" key="1">
    <source>
        <dbReference type="ARBA" id="ARBA00004498"/>
    </source>
</evidence>
<dbReference type="AlphaFoldDB" id="A0A556N7Y0"/>
<evidence type="ECO:0000256" key="3">
    <source>
        <dbReference type="ARBA" id="ARBA00022525"/>
    </source>
</evidence>
<dbReference type="InterPro" id="IPR035986">
    <property type="entry name" value="PKD_dom_sf"/>
</dbReference>
<evidence type="ECO:0000256" key="2">
    <source>
        <dbReference type="ARBA" id="ARBA00022473"/>
    </source>
</evidence>
<evidence type="ECO:0000313" key="14">
    <source>
        <dbReference type="EMBL" id="TSJ48211.1"/>
    </source>
</evidence>
<dbReference type="Gene3D" id="2.60.40.10">
    <property type="entry name" value="Immunoglobulins"/>
    <property type="match status" value="1"/>
</dbReference>
<evidence type="ECO:0000259" key="13">
    <source>
        <dbReference type="PROSITE" id="PS50093"/>
    </source>
</evidence>
<dbReference type="OrthoDB" id="9765926at2"/>
<dbReference type="InterPro" id="IPR026341">
    <property type="entry name" value="T9SS_type_B"/>
</dbReference>
<dbReference type="GO" id="GO:0046872">
    <property type="term" value="F:metal ion binding"/>
    <property type="evidence" value="ECO:0007669"/>
    <property type="project" value="UniProtKB-KW"/>
</dbReference>
<dbReference type="Pfam" id="PF21471">
    <property type="entry name" value="Reelin_subrepeat-B"/>
    <property type="match status" value="1"/>
</dbReference>
<comment type="subcellular location">
    <subcellularLocation>
        <location evidence="1">Secreted</location>
        <location evidence="1">Extracellular space</location>
        <location evidence="1">Extracellular matrix</location>
    </subcellularLocation>
</comment>
<evidence type="ECO:0000256" key="11">
    <source>
        <dbReference type="ARBA" id="ARBA00022889"/>
    </source>
</evidence>
<keyword evidence="10" id="KW-0106">Calcium</keyword>
<sequence length="649" mass="69505">MKKILSFVLVGFSSAFSYGQGNFCTINVSPYDTTICPGSPVTIVASASLLNGNQAFDFNSATFPSGWSSSGTTAFSSPCLPSLDNTPYYWAGTSGTSGFPNITTASLDVSCGGFITFEMIYSIQGGAVPCEGPDQANEGVALQYSTDGGVTWITINYYQPDGQILPTITTSTTPGVTGNTPFTTWNTFNVPLPSGAVTTNTQFRWIQLNSSSSCCDNWGLDNIIINAMGGNCAAAADLVWSNGLTGSTQTLYPTADSTFIIDVYDSLGVYQCSSSPITIQVYDDNLTYNLQDYAYSYCPTTNPSVAVTNISGSIPPYTVNWTDIPSTNNPQTLSTGGAEHDSITYHVTITDGCGFFRNDSVILVVNKKLNIDSLVAYNASACINDGAVVAYVSGLTAVVNQPVYNWHGPGATNPSFINSTVWTNRSPGWYYFTVTDDVCTDSDSVQVEIKNPPVAIIDADPLAGCVPFNVTFSNNSQNATHYLWDFGDGTVINVNDMNDQYHTYSGNADIMLVAYDASNCSDTAYVSVSVQTCGCTDPLAVNYDPTAVANDGSCSYPEPIFTVPNIFTPNGDGDNDFFEFVVTNYSNVDFQVVNRWGNPIFQGSGLNPKWDGKVDGALSADGVYFVTYKITSVKGDKVIEGQTFVHLIR</sequence>
<comment type="caution">
    <text evidence="14">The sequence shown here is derived from an EMBL/GenBank/DDBJ whole genome shotgun (WGS) entry which is preliminary data.</text>
</comment>
<accession>A0A556N7Y0</accession>
<dbReference type="Gene3D" id="2.60.120.260">
    <property type="entry name" value="Galactose-binding domain-like"/>
    <property type="match status" value="1"/>
</dbReference>
<proteinExistence type="predicted"/>
<evidence type="ECO:0000256" key="4">
    <source>
        <dbReference type="ARBA" id="ARBA00022530"/>
    </source>
</evidence>
<protein>
    <submittedName>
        <fullName evidence="14">T9SS type B sorting domain-containing protein</fullName>
    </submittedName>
</protein>
<keyword evidence="5" id="KW-0645">Protease</keyword>
<keyword evidence="15" id="KW-1185">Reference proteome</keyword>
<reference evidence="14 15" key="1">
    <citation type="submission" date="2019-07" db="EMBL/GenBank/DDBJ databases">
        <authorList>
            <person name="Huq M.A."/>
        </authorList>
    </citation>
    <scope>NUCLEOTIDE SEQUENCE [LARGE SCALE GENOMIC DNA]</scope>
    <source>
        <strain evidence="14 15">MAH-3</strain>
    </source>
</reference>
<dbReference type="Proteomes" id="UP000316008">
    <property type="component" value="Unassembled WGS sequence"/>
</dbReference>
<evidence type="ECO:0000256" key="12">
    <source>
        <dbReference type="SAM" id="SignalP"/>
    </source>
</evidence>
<dbReference type="GO" id="GO:0007155">
    <property type="term" value="P:cell adhesion"/>
    <property type="evidence" value="ECO:0007669"/>
    <property type="project" value="UniProtKB-KW"/>
</dbReference>
<keyword evidence="11" id="KW-0130">Cell adhesion</keyword>
<dbReference type="InterPro" id="IPR034968">
    <property type="entry name" value="Reelin"/>
</dbReference>
<dbReference type="NCBIfam" id="TIGR04131">
    <property type="entry name" value="Bac_Flav_CTERM"/>
    <property type="match status" value="1"/>
</dbReference>
<dbReference type="PANTHER" id="PTHR11841:SF1">
    <property type="entry name" value="REELIN"/>
    <property type="match status" value="1"/>
</dbReference>
<feature type="signal peptide" evidence="12">
    <location>
        <begin position="1"/>
        <end position="19"/>
    </location>
</feature>
<dbReference type="PROSITE" id="PS50093">
    <property type="entry name" value="PKD"/>
    <property type="match status" value="1"/>
</dbReference>
<keyword evidence="9" id="KW-0862">Zinc</keyword>
<gene>
    <name evidence="14" type="ORF">FO442_03470</name>
</gene>
<feature type="chain" id="PRO_5022076500" evidence="12">
    <location>
        <begin position="20"/>
        <end position="649"/>
    </location>
</feature>
<dbReference type="InterPro" id="IPR000601">
    <property type="entry name" value="PKD_dom"/>
</dbReference>
<feature type="domain" description="PKD" evidence="13">
    <location>
        <begin position="473"/>
        <end position="531"/>
    </location>
</feature>
<keyword evidence="12" id="KW-0732">Signal</keyword>
<evidence type="ECO:0000256" key="5">
    <source>
        <dbReference type="ARBA" id="ARBA00022670"/>
    </source>
</evidence>
<evidence type="ECO:0000313" key="15">
    <source>
        <dbReference type="Proteomes" id="UP000316008"/>
    </source>
</evidence>
<dbReference type="Pfam" id="PF13585">
    <property type="entry name" value="CHU_C"/>
    <property type="match status" value="1"/>
</dbReference>
<evidence type="ECO:0000256" key="8">
    <source>
        <dbReference type="ARBA" id="ARBA00022825"/>
    </source>
</evidence>
<evidence type="ECO:0000256" key="7">
    <source>
        <dbReference type="ARBA" id="ARBA00022801"/>
    </source>
</evidence>
<dbReference type="Pfam" id="PF18911">
    <property type="entry name" value="PKD_4"/>
    <property type="match status" value="1"/>
</dbReference>
<keyword evidence="6" id="KW-0479">Metal-binding</keyword>
<dbReference type="GO" id="GO:0008236">
    <property type="term" value="F:serine-type peptidase activity"/>
    <property type="evidence" value="ECO:0007669"/>
    <property type="project" value="UniProtKB-KW"/>
</dbReference>
<dbReference type="EMBL" id="VLPL01000001">
    <property type="protein sequence ID" value="TSJ48211.1"/>
    <property type="molecule type" value="Genomic_DNA"/>
</dbReference>
<organism evidence="14 15">
    <name type="scientific">Fluviicola chungangensis</name>
    <dbReference type="NCBI Taxonomy" id="2597671"/>
    <lineage>
        <taxon>Bacteria</taxon>
        <taxon>Pseudomonadati</taxon>
        <taxon>Bacteroidota</taxon>
        <taxon>Flavobacteriia</taxon>
        <taxon>Flavobacteriales</taxon>
        <taxon>Crocinitomicaceae</taxon>
        <taxon>Fluviicola</taxon>
    </lineage>
</organism>
<dbReference type="GO" id="GO:0006508">
    <property type="term" value="P:proteolysis"/>
    <property type="evidence" value="ECO:0007669"/>
    <property type="project" value="UniProtKB-KW"/>
</dbReference>
<dbReference type="SUPFAM" id="SSF49299">
    <property type="entry name" value="PKD domain"/>
    <property type="match status" value="1"/>
</dbReference>
<evidence type="ECO:0000256" key="10">
    <source>
        <dbReference type="ARBA" id="ARBA00022837"/>
    </source>
</evidence>